<dbReference type="OrthoDB" id="19040at10239"/>
<dbReference type="InterPro" id="IPR043018">
    <property type="entry name" value="Poxvirus_sf"/>
</dbReference>
<accession>A0A223FMK9</accession>
<dbReference type="Pfam" id="PF06227">
    <property type="entry name" value="Poxv_Bcl-2-like"/>
    <property type="match status" value="1"/>
</dbReference>
<proteinExistence type="predicted"/>
<evidence type="ECO:0000313" key="1">
    <source>
        <dbReference type="EMBL" id="AST09221.1"/>
    </source>
</evidence>
<dbReference type="Gene3D" id="1.10.437.20">
    <property type="entry name" value="dsDNA poxvirus"/>
    <property type="match status" value="1"/>
</dbReference>
<dbReference type="Proteomes" id="UP000217350">
    <property type="component" value="Segment"/>
</dbReference>
<reference evidence="1" key="1">
    <citation type="journal article" date="2017" name="Virus Genes">
        <title>Two novel poxviruses with unusual genome rearrangements: NY_014 and Murmansk.</title>
        <authorList>
            <person name="Smithson C."/>
            <person name="Meyer H."/>
            <person name="Gigante C.M."/>
            <person name="Gao J."/>
            <person name="Zhao H."/>
            <person name="Batra D."/>
            <person name="Damon I."/>
            <person name="Upton C."/>
            <person name="Li Y."/>
        </authorList>
    </citation>
    <scope>NUCLEOTIDE SEQUENCE [LARGE SCALE GENOMIC DNA]</scope>
    <source>
        <strain evidence="1">LEIV-11411</strain>
    </source>
</reference>
<gene>
    <name evidence="1" type="ORF">Murmansk-026</name>
</gene>
<sequence>MKDLISRYIIWRNSRHFSDTEPKEFEQLMKWDSYADDIDIYEIVKQKMKLCLDDGPRVDRLDEPVNNVNDAKRIIAIAAKVSEHVGSVCKVKWDESLDALFKVIDKYVDELKSELNPNV</sequence>
<name>A0A223FMK9_9POXV</name>
<dbReference type="EMBL" id="MF001304">
    <property type="protein sequence ID" value="AST09221.1"/>
    <property type="molecule type" value="Genomic_DNA"/>
</dbReference>
<organism evidence="1">
    <name type="scientific">Murmansk poxvirus</name>
    <dbReference type="NCBI Taxonomy" id="2025359"/>
    <lineage>
        <taxon>Viruses</taxon>
        <taxon>Varidnaviria</taxon>
        <taxon>Bamfordvirae</taxon>
        <taxon>Nucleocytoviricota</taxon>
        <taxon>Pokkesviricetes</taxon>
        <taxon>Chitovirales</taxon>
        <taxon>Poxviridae</taxon>
        <taxon>Chordopoxvirinae</taxon>
        <taxon>Centapoxvirus</taxon>
        <taxon>Centapoxvirus microtuspox</taxon>
        <taxon>Murmansk microtuspox virus</taxon>
    </lineage>
</organism>
<keyword evidence="2" id="KW-1185">Reference proteome</keyword>
<dbReference type="InterPro" id="IPR022819">
    <property type="entry name" value="Poxvirus_Bcl-2-like"/>
</dbReference>
<dbReference type="SMR" id="A0A223FMK9"/>
<protein>
    <submittedName>
        <fullName evidence="1">Virulence factor</fullName>
    </submittedName>
</protein>
<evidence type="ECO:0000313" key="2">
    <source>
        <dbReference type="Proteomes" id="UP000217350"/>
    </source>
</evidence>